<name>A0A699HW17_TANCI</name>
<dbReference type="EMBL" id="BKCJ010220876">
    <property type="protein sequence ID" value="GEY90336.1"/>
    <property type="molecule type" value="Genomic_DNA"/>
</dbReference>
<protein>
    <submittedName>
        <fullName evidence="2">E-beta-farnesene synthase</fullName>
    </submittedName>
</protein>
<feature type="non-terminal residue" evidence="2">
    <location>
        <position position="1"/>
    </location>
</feature>
<feature type="region of interest" description="Disordered" evidence="1">
    <location>
        <begin position="678"/>
        <end position="738"/>
    </location>
</feature>
<dbReference type="AlphaFoldDB" id="A0A699HW17"/>
<feature type="region of interest" description="Disordered" evidence="1">
    <location>
        <begin position="228"/>
        <end position="303"/>
    </location>
</feature>
<feature type="compositionally biased region" description="Low complexity" evidence="1">
    <location>
        <begin position="724"/>
        <end position="738"/>
    </location>
</feature>
<sequence length="738" mass="80971">TMADMNINAPAGQATAMAPPVRTDDQILPWVPIGKSNCYLDLEISQSNPIYKIAVVLLKHTNFFRAFTASSTIPSNTHPAVLGYAFVPPPSSDVLINFVNELGYPKLVRNLSNVVTNDMFQPWRALTTIINLCLTGKTSGFERPRAPMLQILWGRRHRFHPRPDSLLYLPNEEHVLGYLKFSAKGTKREVFGMPIPGSLIIANIQKASYYQEYLAKVAQHRQYLAGETGSYPDSPALKPTKPARKPKSTAPKAPPRPSVSTPVTSAQPAPTFAPAKPQEKKRKQTTETSDKPSKAKNSKYGFVGKKRTMKSVAESVAEDAPAKEPQVAAEDADIEKALEEILKSMYDMPRGSLPPVVIREPESGKYQPLPEVMGKGKAKLDCEEESKKVMPGADAGGQGEGQAGPDPGALGEGQTGPDAGTQDEGRARSNPKEQSKGQARPDPGYARADEQSMPSPVVHAGLDREHMDLDVADRNLLAHQEPYLLFSDKPSDADVDKVNAETKVESMVSVTIHQDMSSILLMTSPIIDLTSRPESPKVHQQFKATATETTTTTTTTLPPPPAQQQSTAEAMMMKRIGELKHIMDNLIEENKGLEERLDSHGSCLYTLEQLDIPHQVNKDVSEVVTKAVDWAMQAPLRNHFRDLPKADMKESLHQRMWETESYKSHESRMQLYEALEKSMNRDHSQELAQDLAKARKKKKKSRESPNTPSGSPPHNPPPPPLPAGPSKALGAPGASGSF</sequence>
<evidence type="ECO:0000313" key="2">
    <source>
        <dbReference type="EMBL" id="GEY90336.1"/>
    </source>
</evidence>
<comment type="caution">
    <text evidence="2">The sequence shown here is derived from an EMBL/GenBank/DDBJ whole genome shotgun (WGS) entry which is preliminary data.</text>
</comment>
<proteinExistence type="predicted"/>
<feature type="region of interest" description="Disordered" evidence="1">
    <location>
        <begin position="348"/>
        <end position="454"/>
    </location>
</feature>
<feature type="compositionally biased region" description="Basic and acidic residues" evidence="1">
    <location>
        <begin position="378"/>
        <end position="388"/>
    </location>
</feature>
<feature type="compositionally biased region" description="Basic and acidic residues" evidence="1">
    <location>
        <begin position="423"/>
        <end position="435"/>
    </location>
</feature>
<feature type="compositionally biased region" description="Basic and acidic residues" evidence="1">
    <location>
        <begin position="284"/>
        <end position="293"/>
    </location>
</feature>
<feature type="compositionally biased region" description="Pro residues" evidence="1">
    <location>
        <begin position="710"/>
        <end position="723"/>
    </location>
</feature>
<organism evidence="2">
    <name type="scientific">Tanacetum cinerariifolium</name>
    <name type="common">Dalmatian daisy</name>
    <name type="synonym">Chrysanthemum cinerariifolium</name>
    <dbReference type="NCBI Taxonomy" id="118510"/>
    <lineage>
        <taxon>Eukaryota</taxon>
        <taxon>Viridiplantae</taxon>
        <taxon>Streptophyta</taxon>
        <taxon>Embryophyta</taxon>
        <taxon>Tracheophyta</taxon>
        <taxon>Spermatophyta</taxon>
        <taxon>Magnoliopsida</taxon>
        <taxon>eudicotyledons</taxon>
        <taxon>Gunneridae</taxon>
        <taxon>Pentapetalae</taxon>
        <taxon>asterids</taxon>
        <taxon>campanulids</taxon>
        <taxon>Asterales</taxon>
        <taxon>Asteraceae</taxon>
        <taxon>Asteroideae</taxon>
        <taxon>Anthemideae</taxon>
        <taxon>Anthemidinae</taxon>
        <taxon>Tanacetum</taxon>
    </lineage>
</organism>
<accession>A0A699HW17</accession>
<evidence type="ECO:0000256" key="1">
    <source>
        <dbReference type="SAM" id="MobiDB-lite"/>
    </source>
</evidence>
<gene>
    <name evidence="2" type="ORF">Tci_462310</name>
</gene>
<reference evidence="2" key="1">
    <citation type="journal article" date="2019" name="Sci. Rep.">
        <title>Draft genome of Tanacetum cinerariifolium, the natural source of mosquito coil.</title>
        <authorList>
            <person name="Yamashiro T."/>
            <person name="Shiraishi A."/>
            <person name="Satake H."/>
            <person name="Nakayama K."/>
        </authorList>
    </citation>
    <scope>NUCLEOTIDE SEQUENCE</scope>
</reference>